<proteinExistence type="predicted"/>
<evidence type="ECO:0000313" key="3">
    <source>
        <dbReference type="Proteomes" id="UP000002596"/>
    </source>
</evidence>
<name>A1TRR3_PARC0</name>
<evidence type="ECO:0000313" key="2">
    <source>
        <dbReference type="EMBL" id="ABM33651.1"/>
    </source>
</evidence>
<gene>
    <name evidence="2" type="ordered locus">Aave_3087</name>
</gene>
<reference evidence="2" key="1">
    <citation type="submission" date="2006-12" db="EMBL/GenBank/DDBJ databases">
        <title>Complete sequence of Acidovorax avenae subsp. citrulli AAC00-1.</title>
        <authorList>
            <consortium name="US DOE Joint Genome Institute"/>
            <person name="Copeland A."/>
            <person name="Lucas S."/>
            <person name="Lapidus A."/>
            <person name="Barry K."/>
            <person name="Detter J.C."/>
            <person name="Glavina del Rio T."/>
            <person name="Dalin E."/>
            <person name="Tice H."/>
            <person name="Pitluck S."/>
            <person name="Kiss H."/>
            <person name="Brettin T."/>
            <person name="Bruce D."/>
            <person name="Han C."/>
            <person name="Tapia R."/>
            <person name="Gilna P."/>
            <person name="Schmutz J."/>
            <person name="Larimer F."/>
            <person name="Land M."/>
            <person name="Hauser L."/>
            <person name="Kyrpides N."/>
            <person name="Kim E."/>
            <person name="Stahl D."/>
            <person name="Richardson P."/>
        </authorList>
    </citation>
    <scope>NUCLEOTIDE SEQUENCE</scope>
    <source>
        <strain evidence="2">AAC00-1</strain>
    </source>
</reference>
<feature type="region of interest" description="Disordered" evidence="1">
    <location>
        <begin position="48"/>
        <end position="117"/>
    </location>
</feature>
<organism evidence="2 3">
    <name type="scientific">Paracidovorax citrulli (strain AAC00-1)</name>
    <name type="common">Acidovorax citrulli</name>
    <dbReference type="NCBI Taxonomy" id="397945"/>
    <lineage>
        <taxon>Bacteria</taxon>
        <taxon>Pseudomonadati</taxon>
        <taxon>Pseudomonadota</taxon>
        <taxon>Betaproteobacteria</taxon>
        <taxon>Burkholderiales</taxon>
        <taxon>Comamonadaceae</taxon>
        <taxon>Paracidovorax</taxon>
    </lineage>
</organism>
<evidence type="ECO:0000256" key="1">
    <source>
        <dbReference type="SAM" id="MobiDB-lite"/>
    </source>
</evidence>
<dbReference type="KEGG" id="aav:Aave_3087"/>
<dbReference type="HOGENOM" id="CLU_2079580_0_0_4"/>
<dbReference type="AlphaFoldDB" id="A1TRR3"/>
<protein>
    <submittedName>
        <fullName evidence="2">Uncharacterized protein</fullName>
    </submittedName>
</protein>
<feature type="region of interest" description="Disordered" evidence="1">
    <location>
        <begin position="1"/>
        <end position="32"/>
    </location>
</feature>
<dbReference type="Proteomes" id="UP000002596">
    <property type="component" value="Chromosome"/>
</dbReference>
<accession>A1TRR3</accession>
<dbReference type="EMBL" id="CP000512">
    <property type="protein sequence ID" value="ABM33651.1"/>
    <property type="molecule type" value="Genomic_DNA"/>
</dbReference>
<feature type="compositionally biased region" description="Low complexity" evidence="1">
    <location>
        <begin position="69"/>
        <end position="95"/>
    </location>
</feature>
<sequence>MREKEWPCRAPSGNRRARCAPSMPTTGQPPCPLDLLRTARGWARALPVLQGGGIPPPLHATPQEATMAQQQNEPQRDQQPNAQPQETEQQRNQQQQEREQNTGGSLNQDRGTPQARR</sequence>